<evidence type="ECO:0000256" key="1">
    <source>
        <dbReference type="ARBA" id="ARBA00011063"/>
    </source>
</evidence>
<comment type="similarity">
    <text evidence="1">Belongs to the low molecular weight phosphotyrosine protein phosphatase family.</text>
</comment>
<dbReference type="SMART" id="SM00226">
    <property type="entry name" value="LMWPc"/>
    <property type="match status" value="1"/>
</dbReference>
<dbReference type="PRINTS" id="PR00719">
    <property type="entry name" value="LMWPTPASE"/>
</dbReference>
<proteinExistence type="inferred from homology"/>
<feature type="active site" description="Proton donor" evidence="5">
    <location>
        <position position="133"/>
    </location>
</feature>
<gene>
    <name evidence="7" type="ORF">EYS42_09950</name>
</gene>
<evidence type="ECO:0000313" key="7">
    <source>
        <dbReference type="EMBL" id="TBO30030.1"/>
    </source>
</evidence>
<dbReference type="EC" id="3.1.3.48" evidence="2"/>
<accession>A0A4V2JFI2</accession>
<dbReference type="Proteomes" id="UP000292120">
    <property type="component" value="Unassembled WGS sequence"/>
</dbReference>
<dbReference type="PANTHER" id="PTHR11717">
    <property type="entry name" value="LOW MOLECULAR WEIGHT PROTEIN TYROSINE PHOSPHATASE"/>
    <property type="match status" value="1"/>
</dbReference>
<evidence type="ECO:0000259" key="6">
    <source>
        <dbReference type="SMART" id="SM00226"/>
    </source>
</evidence>
<dbReference type="OrthoDB" id="9784339at2"/>
<feature type="active site" description="Nucleophile" evidence="5">
    <location>
        <position position="10"/>
    </location>
</feature>
<dbReference type="Pfam" id="PF01451">
    <property type="entry name" value="LMWPc"/>
    <property type="match status" value="1"/>
</dbReference>
<dbReference type="PANTHER" id="PTHR11717:SF7">
    <property type="entry name" value="LOW MOLECULAR WEIGHT PHOSPHOTYROSINE PROTEIN PHOSPHATASE"/>
    <property type="match status" value="1"/>
</dbReference>
<feature type="domain" description="Phosphotyrosine protein phosphatase I" evidence="6">
    <location>
        <begin position="4"/>
        <end position="159"/>
    </location>
</feature>
<organism evidence="7 8">
    <name type="scientific">Aquabacterium lacunae</name>
    <dbReference type="NCBI Taxonomy" id="2528630"/>
    <lineage>
        <taxon>Bacteria</taxon>
        <taxon>Pseudomonadati</taxon>
        <taxon>Pseudomonadota</taxon>
        <taxon>Betaproteobacteria</taxon>
        <taxon>Burkholderiales</taxon>
        <taxon>Aquabacterium</taxon>
    </lineage>
</organism>
<dbReference type="Gene3D" id="3.40.50.2300">
    <property type="match status" value="1"/>
</dbReference>
<dbReference type="InterPro" id="IPR023485">
    <property type="entry name" value="Ptyr_pPase"/>
</dbReference>
<evidence type="ECO:0000256" key="4">
    <source>
        <dbReference type="ARBA" id="ARBA00022912"/>
    </source>
</evidence>
<keyword evidence="8" id="KW-1185">Reference proteome</keyword>
<reference evidence="7 8" key="1">
    <citation type="submission" date="2019-02" db="EMBL/GenBank/DDBJ databases">
        <title>Aquabacterium sp. strain KMB7.</title>
        <authorList>
            <person name="Chen W.-M."/>
        </authorList>
    </citation>
    <scope>NUCLEOTIDE SEQUENCE [LARGE SCALE GENOMIC DNA]</scope>
    <source>
        <strain evidence="7 8">KMB7</strain>
    </source>
</reference>
<name>A0A4V2JFI2_9BURK</name>
<dbReference type="InterPro" id="IPR036196">
    <property type="entry name" value="Ptyr_pPase_sf"/>
</dbReference>
<dbReference type="FunFam" id="3.40.50.2300:FF:000113">
    <property type="entry name" value="Low molecular weight protein-tyrosine-phosphatase"/>
    <property type="match status" value="1"/>
</dbReference>
<dbReference type="EMBL" id="SIXI01000004">
    <property type="protein sequence ID" value="TBO30030.1"/>
    <property type="molecule type" value="Genomic_DNA"/>
</dbReference>
<comment type="caution">
    <text evidence="7">The sequence shown here is derived from an EMBL/GenBank/DDBJ whole genome shotgun (WGS) entry which is preliminary data.</text>
</comment>
<evidence type="ECO:0000313" key="8">
    <source>
        <dbReference type="Proteomes" id="UP000292120"/>
    </source>
</evidence>
<evidence type="ECO:0000256" key="5">
    <source>
        <dbReference type="PIRSR" id="PIRSR617867-1"/>
    </source>
</evidence>
<protein>
    <recommendedName>
        <fullName evidence="2">protein-tyrosine-phosphatase</fullName>
        <ecNumber evidence="2">3.1.3.48</ecNumber>
    </recommendedName>
</protein>
<dbReference type="InterPro" id="IPR017867">
    <property type="entry name" value="Tyr_phospatase_low_mol_wt"/>
</dbReference>
<evidence type="ECO:0000256" key="3">
    <source>
        <dbReference type="ARBA" id="ARBA00022801"/>
    </source>
</evidence>
<feature type="active site" evidence="5">
    <location>
        <position position="16"/>
    </location>
</feature>
<sequence length="174" mass="19044">MAPYRVLFVCMGNICRSPTAEAVLRHQLALAGLEGFVEVDSAGTHAFHVGEAPDARSQQHAARRGYDLSVLRARRVAPSDYERFDLLLAMDWDNLHLLENGAPNDPAIRRKLRRLVDYLPKDSPHAGAQAVPDPYYGGEAGFEHVLDLVEAACAGLVAQLTAAMPYRGREGADH</sequence>
<dbReference type="GO" id="GO:0004725">
    <property type="term" value="F:protein tyrosine phosphatase activity"/>
    <property type="evidence" value="ECO:0007669"/>
    <property type="project" value="UniProtKB-EC"/>
</dbReference>
<dbReference type="AlphaFoldDB" id="A0A4V2JFI2"/>
<evidence type="ECO:0000256" key="2">
    <source>
        <dbReference type="ARBA" id="ARBA00013064"/>
    </source>
</evidence>
<keyword evidence="4" id="KW-0904">Protein phosphatase</keyword>
<dbReference type="SUPFAM" id="SSF52788">
    <property type="entry name" value="Phosphotyrosine protein phosphatases I"/>
    <property type="match status" value="1"/>
</dbReference>
<dbReference type="CDD" id="cd16343">
    <property type="entry name" value="LMWPTP"/>
    <property type="match status" value="1"/>
</dbReference>
<dbReference type="InterPro" id="IPR050438">
    <property type="entry name" value="LMW_PTPase"/>
</dbReference>
<dbReference type="RefSeq" id="WP_130968024.1">
    <property type="nucleotide sequence ID" value="NZ_SIXI01000004.1"/>
</dbReference>
<keyword evidence="3" id="KW-0378">Hydrolase</keyword>